<comment type="caution">
    <text evidence="3">The sequence shown here is derived from an EMBL/GenBank/DDBJ whole genome shotgun (WGS) entry which is preliminary data.</text>
</comment>
<name>A0ABP8YK86_9MICO</name>
<keyword evidence="2" id="KW-0812">Transmembrane</keyword>
<evidence type="ECO:0000313" key="3">
    <source>
        <dbReference type="EMBL" id="GAA4731542.1"/>
    </source>
</evidence>
<feature type="transmembrane region" description="Helical" evidence="2">
    <location>
        <begin position="6"/>
        <end position="27"/>
    </location>
</feature>
<dbReference type="Proteomes" id="UP001500956">
    <property type="component" value="Unassembled WGS sequence"/>
</dbReference>
<protein>
    <recommendedName>
        <fullName evidence="5">Methionine/alanine importer small subunit</fullName>
    </recommendedName>
</protein>
<accession>A0ABP8YK86</accession>
<dbReference type="NCBIfam" id="NF033493">
    <property type="entry name" value="MetS_like_NSS"/>
    <property type="match status" value="1"/>
</dbReference>
<dbReference type="EMBL" id="BAABID010000011">
    <property type="protein sequence ID" value="GAA4731542.1"/>
    <property type="molecule type" value="Genomic_DNA"/>
</dbReference>
<evidence type="ECO:0008006" key="5">
    <source>
        <dbReference type="Google" id="ProtNLM"/>
    </source>
</evidence>
<evidence type="ECO:0000256" key="2">
    <source>
        <dbReference type="SAM" id="Phobius"/>
    </source>
</evidence>
<reference evidence="4" key="1">
    <citation type="journal article" date="2019" name="Int. J. Syst. Evol. Microbiol.">
        <title>The Global Catalogue of Microorganisms (GCM) 10K type strain sequencing project: providing services to taxonomists for standard genome sequencing and annotation.</title>
        <authorList>
            <consortium name="The Broad Institute Genomics Platform"/>
            <consortium name="The Broad Institute Genome Sequencing Center for Infectious Disease"/>
            <person name="Wu L."/>
            <person name="Ma J."/>
        </authorList>
    </citation>
    <scope>NUCLEOTIDE SEQUENCE [LARGE SCALE GENOMIC DNA]</scope>
    <source>
        <strain evidence="4">JCM 18063</strain>
    </source>
</reference>
<evidence type="ECO:0000256" key="1">
    <source>
        <dbReference type="SAM" id="MobiDB-lite"/>
    </source>
</evidence>
<evidence type="ECO:0000313" key="4">
    <source>
        <dbReference type="Proteomes" id="UP001500956"/>
    </source>
</evidence>
<keyword evidence="2" id="KW-0472">Membrane</keyword>
<dbReference type="InterPro" id="IPR031596">
    <property type="entry name" value="MaAIMP_sms"/>
</dbReference>
<sequence>MSTTAIIMMVVALVVVWGGLILAIVALRSRPERTEFPPGGEDDHREDQAVIEHDT</sequence>
<keyword evidence="2" id="KW-1133">Transmembrane helix</keyword>
<dbReference type="RefSeq" id="WP_172153719.1">
    <property type="nucleotide sequence ID" value="NZ_BAABID010000011.1"/>
</dbReference>
<proteinExistence type="predicted"/>
<feature type="region of interest" description="Disordered" evidence="1">
    <location>
        <begin position="32"/>
        <end position="55"/>
    </location>
</feature>
<gene>
    <name evidence="3" type="ORF">GCM10023216_24520</name>
</gene>
<dbReference type="Pfam" id="PF16951">
    <property type="entry name" value="MaAIMP_sms"/>
    <property type="match status" value="1"/>
</dbReference>
<keyword evidence="4" id="KW-1185">Reference proteome</keyword>
<organism evidence="3 4">
    <name type="scientific">Isoptericola chiayiensis</name>
    <dbReference type="NCBI Taxonomy" id="579446"/>
    <lineage>
        <taxon>Bacteria</taxon>
        <taxon>Bacillati</taxon>
        <taxon>Actinomycetota</taxon>
        <taxon>Actinomycetes</taxon>
        <taxon>Micrococcales</taxon>
        <taxon>Promicromonosporaceae</taxon>
        <taxon>Isoptericola</taxon>
    </lineage>
</organism>